<name>A0AB35Y8U5_9FIRM</name>
<evidence type="ECO:0000313" key="2">
    <source>
        <dbReference type="EMBL" id="MEJ5195780.1"/>
    </source>
</evidence>
<accession>A0AB35Y8U5</accession>
<dbReference type="EMBL" id="JBBFGL010000005">
    <property type="protein sequence ID" value="MEJ5195780.1"/>
    <property type="molecule type" value="Genomic_DNA"/>
</dbReference>
<dbReference type="RefSeq" id="WP_178849203.1">
    <property type="nucleotide sequence ID" value="NZ_JBBFGL010000005.1"/>
</dbReference>
<keyword evidence="1" id="KW-0175">Coiled coil</keyword>
<evidence type="ECO:0000256" key="1">
    <source>
        <dbReference type="SAM" id="Coils"/>
    </source>
</evidence>
<dbReference type="Proteomes" id="UP001373196">
    <property type="component" value="Unassembled WGS sequence"/>
</dbReference>
<proteinExistence type="predicted"/>
<evidence type="ECO:0000313" key="3">
    <source>
        <dbReference type="Proteomes" id="UP001373196"/>
    </source>
</evidence>
<dbReference type="AlphaFoldDB" id="A0AB35Y8U5"/>
<gene>
    <name evidence="2" type="ORF">WF834_06235</name>
</gene>
<feature type="coiled-coil region" evidence="1">
    <location>
        <begin position="37"/>
        <end position="64"/>
    </location>
</feature>
<sequence>MAKLNFYDTDAVKAFVLDILIENAELKSDLDYEKKCSNDWFDRYKKADQQVKDLEAKVATLEGGSENE</sequence>
<evidence type="ECO:0008006" key="4">
    <source>
        <dbReference type="Google" id="ProtNLM"/>
    </source>
</evidence>
<comment type="caution">
    <text evidence="2">The sequence shown here is derived from an EMBL/GenBank/DDBJ whole genome shotgun (WGS) entry which is preliminary data.</text>
</comment>
<reference evidence="2" key="1">
    <citation type="submission" date="2024-03" db="EMBL/GenBank/DDBJ databases">
        <authorList>
            <person name="Plomp N."/>
            <person name="Harmsen H.J."/>
        </authorList>
    </citation>
    <scope>NUCLEOTIDE SEQUENCE</scope>
    <source>
        <strain evidence="2">HTF-128</strain>
    </source>
</reference>
<organism evidence="2 3">
    <name type="scientific">Faecalibacterium wellingii</name>
    <dbReference type="NCBI Taxonomy" id="2929491"/>
    <lineage>
        <taxon>Bacteria</taxon>
        <taxon>Bacillati</taxon>
        <taxon>Bacillota</taxon>
        <taxon>Clostridia</taxon>
        <taxon>Eubacteriales</taxon>
        <taxon>Oscillospiraceae</taxon>
        <taxon>Faecalibacterium</taxon>
    </lineage>
</organism>
<protein>
    <recommendedName>
        <fullName evidence="4">Phage protein</fullName>
    </recommendedName>
</protein>